<dbReference type="Proteomes" id="UP000535437">
    <property type="component" value="Unassembled WGS sequence"/>
</dbReference>
<gene>
    <name evidence="2" type="ORF">HNR09_000829</name>
</gene>
<name>A0A7Z0K952_9MICC</name>
<comment type="caution">
    <text evidence="2">The sequence shown here is derived from an EMBL/GenBank/DDBJ whole genome shotgun (WGS) entry which is preliminary data.</text>
</comment>
<feature type="compositionally biased region" description="Acidic residues" evidence="1">
    <location>
        <begin position="256"/>
        <end position="275"/>
    </location>
</feature>
<feature type="region of interest" description="Disordered" evidence="1">
    <location>
        <begin position="1"/>
        <end position="20"/>
    </location>
</feature>
<feature type="compositionally biased region" description="Acidic residues" evidence="1">
    <location>
        <begin position="82"/>
        <end position="107"/>
    </location>
</feature>
<reference evidence="2 3" key="1">
    <citation type="submission" date="2020-07" db="EMBL/GenBank/DDBJ databases">
        <title>Sequencing the genomes of 1000 actinobacteria strains.</title>
        <authorList>
            <person name="Klenk H.-P."/>
        </authorList>
    </citation>
    <scope>NUCLEOTIDE SEQUENCE [LARGE SCALE GENOMIC DNA]</scope>
    <source>
        <strain evidence="2 3">DSM 15475</strain>
    </source>
</reference>
<feature type="compositionally biased region" description="Basic and acidic residues" evidence="1">
    <location>
        <begin position="108"/>
        <end position="123"/>
    </location>
</feature>
<evidence type="ECO:0000313" key="3">
    <source>
        <dbReference type="Proteomes" id="UP000535437"/>
    </source>
</evidence>
<dbReference type="RefSeq" id="WP_179540905.1">
    <property type="nucleotide sequence ID" value="NZ_BAAALL010000004.1"/>
</dbReference>
<keyword evidence="3" id="KW-1185">Reference proteome</keyword>
<feature type="region of interest" description="Disordered" evidence="1">
    <location>
        <begin position="65"/>
        <end position="139"/>
    </location>
</feature>
<proteinExistence type="predicted"/>
<dbReference type="EMBL" id="JACCFY010000001">
    <property type="protein sequence ID" value="NYJ77418.1"/>
    <property type="molecule type" value="Genomic_DNA"/>
</dbReference>
<protein>
    <submittedName>
        <fullName evidence="2">Uncharacterized protein</fullName>
    </submittedName>
</protein>
<evidence type="ECO:0000313" key="2">
    <source>
        <dbReference type="EMBL" id="NYJ77418.1"/>
    </source>
</evidence>
<dbReference type="AlphaFoldDB" id="A0A7Z0K952"/>
<feature type="compositionally biased region" description="Low complexity" evidence="1">
    <location>
        <begin position="9"/>
        <end position="20"/>
    </location>
</feature>
<feature type="region of interest" description="Disordered" evidence="1">
    <location>
        <begin position="252"/>
        <end position="275"/>
    </location>
</feature>
<accession>A0A7Z0K952</accession>
<evidence type="ECO:0000256" key="1">
    <source>
        <dbReference type="SAM" id="MobiDB-lite"/>
    </source>
</evidence>
<organism evidence="2 3">
    <name type="scientific">Nesterenkonia xinjiangensis</name>
    <dbReference type="NCBI Taxonomy" id="225327"/>
    <lineage>
        <taxon>Bacteria</taxon>
        <taxon>Bacillati</taxon>
        <taxon>Actinomycetota</taxon>
        <taxon>Actinomycetes</taxon>
        <taxon>Micrococcales</taxon>
        <taxon>Micrococcaceae</taxon>
        <taxon>Nesterenkonia</taxon>
    </lineage>
</organism>
<sequence>MTIDGVDLSASSGVSASSPSARISSIIQKTDDDKDGDVMMVTRTTRALLGAMGVGALVLTSCAVAEDSEGEVDETPAAPDEGGQDEDDQTEDDADVEEPEDGEDDAPVDEHLDGELSGDRVDPDAFEVPPDEQSQATGARAWQFETPSGRHMCSLGRSGEAATPAVVCSMAFDEDAEPEPDDQGRDRHPTLLETEAGLFGYDGPVYPEFEPSEVPTLDYGEVLEVEGISCTVDEEAITCVAGDHWMQVSRGGYEFSSDDEAQEAEEAEEADAADV</sequence>